<reference evidence="1" key="1">
    <citation type="submission" date="2016-10" db="EMBL/GenBank/DDBJ databases">
        <authorList>
            <person name="See-Too W.S."/>
        </authorList>
    </citation>
    <scope>NUCLEOTIDE SEQUENCE</scope>
    <source>
        <strain evidence="1">L10.15</strain>
    </source>
</reference>
<dbReference type="EMBL" id="CP016540">
    <property type="protein sequence ID" value="ANU28516.1"/>
    <property type="molecule type" value="Genomic_DNA"/>
</dbReference>
<dbReference type="AlphaFoldDB" id="A0A1B1S5P9"/>
<evidence type="ECO:0000313" key="2">
    <source>
        <dbReference type="Proteomes" id="UP000053354"/>
    </source>
</evidence>
<protein>
    <submittedName>
        <fullName evidence="1">Uncharacterized protein</fullName>
    </submittedName>
</protein>
<name>A0A1B1S5P9_9BACL</name>
<dbReference type="RefSeq" id="WP_065524858.1">
    <property type="nucleotide sequence ID" value="NZ_CP016540.2"/>
</dbReference>
<sequence>MEVQVICEECQAIGKFRSSGLNGEVGIHSISSGFQVGVSWKSEVIEHIQDDLIQKLGKVTTDLERKELLEEELAANAYAETIDFELSFTCRGCGNRITLNDFHLIDLLGF</sequence>
<gene>
    <name evidence="1" type="ORF">I858_016135</name>
</gene>
<evidence type="ECO:0000313" key="1">
    <source>
        <dbReference type="EMBL" id="ANU28516.1"/>
    </source>
</evidence>
<keyword evidence="2" id="KW-1185">Reference proteome</keyword>
<dbReference type="KEGG" id="pll:I858_016135"/>
<proteinExistence type="predicted"/>
<organism evidence="1 2">
    <name type="scientific">Planococcus versutus</name>
    <dbReference type="NCBI Taxonomy" id="1302659"/>
    <lineage>
        <taxon>Bacteria</taxon>
        <taxon>Bacillati</taxon>
        <taxon>Bacillota</taxon>
        <taxon>Bacilli</taxon>
        <taxon>Bacillales</taxon>
        <taxon>Caryophanaceae</taxon>
        <taxon>Planococcus</taxon>
    </lineage>
</organism>
<dbReference type="OrthoDB" id="2427728at2"/>
<dbReference type="Proteomes" id="UP000053354">
    <property type="component" value="Chromosome"/>
</dbReference>
<accession>A0A1B1S5P9</accession>